<sequence>MATETVATLNKLLKKRGCGDTEEVTRYQGKYHLLHICKNGAPVPLAISKDATEIRDHIDLYFGG</sequence>
<protein>
    <submittedName>
        <fullName evidence="1">Uncharacterized protein</fullName>
    </submittedName>
</protein>
<comment type="caution">
    <text evidence="1">The sequence shown here is derived from an EMBL/GenBank/DDBJ whole genome shotgun (WGS) entry which is preliminary data.</text>
</comment>
<dbReference type="AlphaFoldDB" id="A0A0F9SQB2"/>
<accession>A0A0F9SQB2</accession>
<proteinExistence type="predicted"/>
<dbReference type="EMBL" id="LAZR01002337">
    <property type="protein sequence ID" value="KKN31348.1"/>
    <property type="molecule type" value="Genomic_DNA"/>
</dbReference>
<gene>
    <name evidence="1" type="ORF">LCGC14_0824990</name>
</gene>
<evidence type="ECO:0000313" key="1">
    <source>
        <dbReference type="EMBL" id="KKN31348.1"/>
    </source>
</evidence>
<organism evidence="1">
    <name type="scientific">marine sediment metagenome</name>
    <dbReference type="NCBI Taxonomy" id="412755"/>
    <lineage>
        <taxon>unclassified sequences</taxon>
        <taxon>metagenomes</taxon>
        <taxon>ecological metagenomes</taxon>
    </lineage>
</organism>
<name>A0A0F9SQB2_9ZZZZ</name>
<reference evidence="1" key="1">
    <citation type="journal article" date="2015" name="Nature">
        <title>Complex archaea that bridge the gap between prokaryotes and eukaryotes.</title>
        <authorList>
            <person name="Spang A."/>
            <person name="Saw J.H."/>
            <person name="Jorgensen S.L."/>
            <person name="Zaremba-Niedzwiedzka K."/>
            <person name="Martijn J."/>
            <person name="Lind A.E."/>
            <person name="van Eijk R."/>
            <person name="Schleper C."/>
            <person name="Guy L."/>
            <person name="Ettema T.J."/>
        </authorList>
    </citation>
    <scope>NUCLEOTIDE SEQUENCE</scope>
</reference>